<keyword evidence="8" id="KW-1185">Reference proteome</keyword>
<dbReference type="AlphaFoldDB" id="A0A6M8HTE1"/>
<dbReference type="Proteomes" id="UP000500767">
    <property type="component" value="Chromosome"/>
</dbReference>
<dbReference type="KEGG" id="lck:HN018_18575"/>
<dbReference type="InterPro" id="IPR002797">
    <property type="entry name" value="Polysacc_synth"/>
</dbReference>
<keyword evidence="2" id="KW-1003">Cell membrane</keyword>
<dbReference type="EMBL" id="CP053708">
    <property type="protein sequence ID" value="QKE91773.1"/>
    <property type="molecule type" value="Genomic_DNA"/>
</dbReference>
<evidence type="ECO:0000256" key="6">
    <source>
        <dbReference type="SAM" id="Phobius"/>
    </source>
</evidence>
<feature type="transmembrane region" description="Helical" evidence="6">
    <location>
        <begin position="414"/>
        <end position="436"/>
    </location>
</feature>
<gene>
    <name evidence="7" type="ORF">HN018_18575</name>
</gene>
<evidence type="ECO:0000256" key="1">
    <source>
        <dbReference type="ARBA" id="ARBA00004651"/>
    </source>
</evidence>
<protein>
    <submittedName>
        <fullName evidence="7">Oligosaccharide flippase family protein</fullName>
    </submittedName>
</protein>
<feature type="transmembrane region" description="Helical" evidence="6">
    <location>
        <begin position="130"/>
        <end position="151"/>
    </location>
</feature>
<evidence type="ECO:0000256" key="5">
    <source>
        <dbReference type="ARBA" id="ARBA00023136"/>
    </source>
</evidence>
<comment type="subcellular location">
    <subcellularLocation>
        <location evidence="1">Cell membrane</location>
        <topology evidence="1">Multi-pass membrane protein</topology>
    </subcellularLocation>
</comment>
<evidence type="ECO:0000256" key="4">
    <source>
        <dbReference type="ARBA" id="ARBA00022989"/>
    </source>
</evidence>
<keyword evidence="5 6" id="KW-0472">Membrane</keyword>
<feature type="transmembrane region" description="Helical" evidence="6">
    <location>
        <begin position="357"/>
        <end position="380"/>
    </location>
</feature>
<accession>A0A6M8HTE1</accession>
<evidence type="ECO:0000313" key="7">
    <source>
        <dbReference type="EMBL" id="QKE91773.1"/>
    </source>
</evidence>
<feature type="transmembrane region" description="Helical" evidence="6">
    <location>
        <begin position="98"/>
        <end position="124"/>
    </location>
</feature>
<evidence type="ECO:0000256" key="2">
    <source>
        <dbReference type="ARBA" id="ARBA00022475"/>
    </source>
</evidence>
<feature type="transmembrane region" description="Helical" evidence="6">
    <location>
        <begin position="323"/>
        <end position="345"/>
    </location>
</feature>
<dbReference type="PANTHER" id="PTHR30250">
    <property type="entry name" value="PST FAMILY PREDICTED COLANIC ACID TRANSPORTER"/>
    <property type="match status" value="1"/>
</dbReference>
<feature type="transmembrane region" description="Helical" evidence="6">
    <location>
        <begin position="387"/>
        <end position="408"/>
    </location>
</feature>
<sequence>MNAAPEIPAGPGPTGTFGSVLRNIGWLLAGKGVGAVLSLVYLALTARTLAAEAFGQFTLILATGQAIAALVSFQSWQIVVRHGMAHLAAGHFERLRRVVAFCTAIDFAAAAAGCVLSTIGVLLLGPVLGWSLGLSHTALAFCVVMLLSVRSTPVGVLRLFDRFAVGAAADATTPIMRFVGSLVVVAIHPSITGFLIAWGAAEIATSMVYWFMARRIAAPSVSLPSLSGAWQAPAENAGLWRFTWMTNAGTTLEAVGKQFGVLIVGLATGPVAAGNYRLAFQLSQSIARISDMAARAMFAELARAHVRQVQPAMRHLVRQLTHLAIAAGGVVVVVVVLGPPALRLIAGDGHAGATLPLQVLGCAAAVDLAAVGFQPLLIAVGHAGRALLLQAAATACLIVAMIILLPLFGAVGMAVAMLIASACAAILFGIAAMRVVRMT</sequence>
<feature type="transmembrane region" description="Helical" evidence="6">
    <location>
        <begin position="24"/>
        <end position="44"/>
    </location>
</feature>
<keyword evidence="4 6" id="KW-1133">Transmembrane helix</keyword>
<dbReference type="GO" id="GO:0005886">
    <property type="term" value="C:plasma membrane"/>
    <property type="evidence" value="ECO:0007669"/>
    <property type="project" value="UniProtKB-SubCell"/>
</dbReference>
<evidence type="ECO:0000256" key="3">
    <source>
        <dbReference type="ARBA" id="ARBA00022692"/>
    </source>
</evidence>
<dbReference type="InterPro" id="IPR050833">
    <property type="entry name" value="Poly_Biosynth_Transport"/>
</dbReference>
<dbReference type="RefSeq" id="WP_171835131.1">
    <property type="nucleotide sequence ID" value="NZ_CP053708.1"/>
</dbReference>
<proteinExistence type="predicted"/>
<name>A0A6M8HTE1_9PROT</name>
<feature type="transmembrane region" description="Helical" evidence="6">
    <location>
        <begin position="56"/>
        <end position="77"/>
    </location>
</feature>
<dbReference type="PANTHER" id="PTHR30250:SF31">
    <property type="entry name" value="INNER MEMBRANE PROTEIN YGHQ"/>
    <property type="match status" value="1"/>
</dbReference>
<evidence type="ECO:0000313" key="8">
    <source>
        <dbReference type="Proteomes" id="UP000500767"/>
    </source>
</evidence>
<keyword evidence="3 6" id="KW-0812">Transmembrane</keyword>
<reference evidence="7 8" key="1">
    <citation type="journal article" date="2014" name="World J. Microbiol. Biotechnol.">
        <title>Biodiversity and physiological characteristics of Antarctic and Arctic lichens-associated bacteria.</title>
        <authorList>
            <person name="Lee Y.M."/>
            <person name="Kim E.H."/>
            <person name="Lee H.K."/>
            <person name="Hong S.G."/>
        </authorList>
    </citation>
    <scope>NUCLEOTIDE SEQUENCE [LARGE SCALE GENOMIC DNA]</scope>
    <source>
        <strain evidence="7 8">PAMC 26569</strain>
    </source>
</reference>
<dbReference type="Pfam" id="PF01943">
    <property type="entry name" value="Polysacc_synt"/>
    <property type="match status" value="1"/>
</dbReference>
<organism evidence="7 8">
    <name type="scientific">Lichenicola cladoniae</name>
    <dbReference type="NCBI Taxonomy" id="1484109"/>
    <lineage>
        <taxon>Bacteria</taxon>
        <taxon>Pseudomonadati</taxon>
        <taxon>Pseudomonadota</taxon>
        <taxon>Alphaproteobacteria</taxon>
        <taxon>Acetobacterales</taxon>
        <taxon>Acetobacteraceae</taxon>
        <taxon>Lichenicola</taxon>
    </lineage>
</organism>